<proteinExistence type="inferred from homology"/>
<keyword evidence="6 9" id="KW-0812">Transmembrane</keyword>
<comment type="subcellular location">
    <subcellularLocation>
        <location evidence="1 9">Cell membrane</location>
        <topology evidence="1 9">Multi-pass membrane protein</topology>
    </subcellularLocation>
</comment>
<reference evidence="10" key="1">
    <citation type="submission" date="2022-06" db="EMBL/GenBank/DDBJ databases">
        <title>Genome sequence of Phormidium yuhuli AB48 isolated from an industrial photobioreactor environment.</title>
        <authorList>
            <person name="Qiu Y."/>
            <person name="Noonan A.J.C."/>
            <person name="Dofher K."/>
            <person name="Koch M."/>
            <person name="Kieft B."/>
            <person name="Lin X."/>
            <person name="Ziels R.M."/>
            <person name="Hallam S.J."/>
        </authorList>
    </citation>
    <scope>NUCLEOTIDE SEQUENCE</scope>
    <source>
        <strain evidence="10">AB48</strain>
    </source>
</reference>
<dbReference type="PANTHER" id="PTHR34308">
    <property type="entry name" value="COBALAMIN BIOSYNTHESIS PROTEIN CBIB"/>
    <property type="match status" value="1"/>
</dbReference>
<evidence type="ECO:0000256" key="6">
    <source>
        <dbReference type="ARBA" id="ARBA00022692"/>
    </source>
</evidence>
<keyword evidence="5 9" id="KW-0169">Cobalamin biosynthesis</keyword>
<name>A0ABY5AML1_9CYAN</name>
<evidence type="ECO:0000256" key="1">
    <source>
        <dbReference type="ARBA" id="ARBA00004651"/>
    </source>
</evidence>
<feature type="transmembrane region" description="Helical" evidence="9">
    <location>
        <begin position="170"/>
        <end position="191"/>
    </location>
</feature>
<dbReference type="NCBIfam" id="TIGR00380">
    <property type="entry name" value="cobal_cbiB"/>
    <property type="match status" value="1"/>
</dbReference>
<evidence type="ECO:0000256" key="3">
    <source>
        <dbReference type="ARBA" id="ARBA00006263"/>
    </source>
</evidence>
<keyword evidence="11" id="KW-1185">Reference proteome</keyword>
<gene>
    <name evidence="10" type="primary">cbiB</name>
    <name evidence="9" type="synonym">cobD</name>
    <name evidence="10" type="ORF">NEA10_14590</name>
</gene>
<evidence type="ECO:0000313" key="10">
    <source>
        <dbReference type="EMBL" id="USR90067.1"/>
    </source>
</evidence>
<comment type="caution">
    <text evidence="9">Lacks conserved residue(s) required for the propagation of feature annotation.</text>
</comment>
<feature type="transmembrane region" description="Helical" evidence="9">
    <location>
        <begin position="62"/>
        <end position="85"/>
    </location>
</feature>
<comment type="similarity">
    <text evidence="3 9">Belongs to the CobD/CbiB family.</text>
</comment>
<evidence type="ECO:0000256" key="2">
    <source>
        <dbReference type="ARBA" id="ARBA00004953"/>
    </source>
</evidence>
<sequence length="332" mass="35899">MSDMALDDGAIALLIFLASLLLDYLLGDPWHWLHPVQVMGWVISAYTETALRLTQSPPLLRLLGVGLTLLMLLGSGGVAWGMIALGGWIHPGLAGAIAIVLFASCLAGRSLRQAAEDVLAPVLQGDIEGARQRLKNYVGRDTEDLSESEILRAVLETVAENTVDGGTAPLFYGIVGSIVSPGGAAVVALAYKSVSTLDSMIGYKRSPYRDIGWCSARTEDVLTWLPCRLTVLTIALLSGHPRRLWGQCHEQGQLDPSPNSGWSECAYAMALGVQLGGENRYQGVVTEKPRLGKPDREITASVVQEALGLTRRLLVWGALIGVWWIWAHYRFG</sequence>
<evidence type="ECO:0000313" key="11">
    <source>
        <dbReference type="Proteomes" id="UP001056708"/>
    </source>
</evidence>
<organism evidence="10 11">
    <name type="scientific">Phormidium yuhuli AB48</name>
    <dbReference type="NCBI Taxonomy" id="2940671"/>
    <lineage>
        <taxon>Bacteria</taxon>
        <taxon>Bacillati</taxon>
        <taxon>Cyanobacteriota</taxon>
        <taxon>Cyanophyceae</taxon>
        <taxon>Oscillatoriophycideae</taxon>
        <taxon>Oscillatoriales</taxon>
        <taxon>Oscillatoriaceae</taxon>
        <taxon>Phormidium</taxon>
        <taxon>Phormidium yuhuli</taxon>
    </lineage>
</organism>
<feature type="transmembrane region" description="Helical" evidence="9">
    <location>
        <begin position="92"/>
        <end position="111"/>
    </location>
</feature>
<keyword evidence="8 9" id="KW-0472">Membrane</keyword>
<dbReference type="EMBL" id="CP098611">
    <property type="protein sequence ID" value="USR90067.1"/>
    <property type="molecule type" value="Genomic_DNA"/>
</dbReference>
<protein>
    <recommendedName>
        <fullName evidence="9">Cobalamin biosynthesis protein CobD</fullName>
    </recommendedName>
</protein>
<accession>A0ABY5AML1</accession>
<keyword evidence="7 9" id="KW-1133">Transmembrane helix</keyword>
<dbReference type="Proteomes" id="UP001056708">
    <property type="component" value="Chromosome"/>
</dbReference>
<dbReference type="HAMAP" id="MF_00024">
    <property type="entry name" value="CobD_CbiB"/>
    <property type="match status" value="1"/>
</dbReference>
<evidence type="ECO:0000256" key="4">
    <source>
        <dbReference type="ARBA" id="ARBA00022475"/>
    </source>
</evidence>
<dbReference type="Pfam" id="PF03186">
    <property type="entry name" value="CobD_Cbib"/>
    <property type="match status" value="1"/>
</dbReference>
<evidence type="ECO:0000256" key="7">
    <source>
        <dbReference type="ARBA" id="ARBA00022989"/>
    </source>
</evidence>
<keyword evidence="4 9" id="KW-1003">Cell membrane</keyword>
<dbReference type="InterPro" id="IPR004485">
    <property type="entry name" value="Cobalamin_biosynth_CobD/CbiB"/>
</dbReference>
<evidence type="ECO:0000256" key="8">
    <source>
        <dbReference type="ARBA" id="ARBA00023136"/>
    </source>
</evidence>
<dbReference type="PANTHER" id="PTHR34308:SF1">
    <property type="entry name" value="COBALAMIN BIOSYNTHESIS PROTEIN CBIB"/>
    <property type="match status" value="1"/>
</dbReference>
<comment type="pathway">
    <text evidence="2 9">Cofactor biosynthesis; adenosylcobalamin biosynthesis.</text>
</comment>
<evidence type="ECO:0000256" key="5">
    <source>
        <dbReference type="ARBA" id="ARBA00022573"/>
    </source>
</evidence>
<evidence type="ECO:0000256" key="9">
    <source>
        <dbReference type="HAMAP-Rule" id="MF_00024"/>
    </source>
</evidence>
<dbReference type="RefSeq" id="WP_252661726.1">
    <property type="nucleotide sequence ID" value="NZ_CP098611.1"/>
</dbReference>
<comment type="function">
    <text evidence="9">Converts cobyric acid to cobinamide by the addition of aminopropanol on the F carboxylic group.</text>
</comment>